<dbReference type="InterPro" id="IPR036388">
    <property type="entry name" value="WH-like_DNA-bd_sf"/>
</dbReference>
<dbReference type="InterPro" id="IPR036390">
    <property type="entry name" value="WH_DNA-bd_sf"/>
</dbReference>
<dbReference type="PROSITE" id="PS51078">
    <property type="entry name" value="ICLR_ED"/>
    <property type="match status" value="1"/>
</dbReference>
<reference evidence="8 9" key="1">
    <citation type="journal article" date="2019" name="Front. Microbiol.">
        <title>Thermoanaerosceptrum fracticalcis gen. nov. sp. nov., a Novel Fumarate-Fermenting Microorganism From a Deep Fractured Carbonate Aquifer of the US Great Basin.</title>
        <authorList>
            <person name="Hamilton-Brehm S.D."/>
            <person name="Stewart L.E."/>
            <person name="Zavarin M."/>
            <person name="Caldwell M."/>
            <person name="Lawson P.A."/>
            <person name="Onstott T.C."/>
            <person name="Grzymski J."/>
            <person name="Neveux I."/>
            <person name="Lollar B.S."/>
            <person name="Russell C.E."/>
            <person name="Moser D.P."/>
        </authorList>
    </citation>
    <scope>NUCLEOTIDE SEQUENCE [LARGE SCALE GENOMIC DNA]</scope>
    <source>
        <strain evidence="8 9">DRI-13</strain>
    </source>
</reference>
<gene>
    <name evidence="8" type="ORF">BR63_02860</name>
</gene>
<evidence type="ECO:0000259" key="6">
    <source>
        <dbReference type="PROSITE" id="PS51077"/>
    </source>
</evidence>
<dbReference type="SUPFAM" id="SSF55781">
    <property type="entry name" value="GAF domain-like"/>
    <property type="match status" value="1"/>
</dbReference>
<dbReference type="Proteomes" id="UP000515847">
    <property type="component" value="Chromosome"/>
</dbReference>
<evidence type="ECO:0000313" key="9">
    <source>
        <dbReference type="Proteomes" id="UP000515847"/>
    </source>
</evidence>
<dbReference type="GO" id="GO:0003700">
    <property type="term" value="F:DNA-binding transcription factor activity"/>
    <property type="evidence" value="ECO:0007669"/>
    <property type="project" value="TreeGrafter"/>
</dbReference>
<dbReference type="GO" id="GO:0045892">
    <property type="term" value="P:negative regulation of DNA-templated transcription"/>
    <property type="evidence" value="ECO:0007669"/>
    <property type="project" value="TreeGrafter"/>
</dbReference>
<dbReference type="Gene3D" id="3.30.450.40">
    <property type="match status" value="1"/>
</dbReference>
<dbReference type="KEGG" id="tfr:BR63_02860"/>
<evidence type="ECO:0000256" key="1">
    <source>
        <dbReference type="ARBA" id="ARBA00023015"/>
    </source>
</evidence>
<dbReference type="EMBL" id="CP045798">
    <property type="protein sequence ID" value="QNB48271.1"/>
    <property type="molecule type" value="Genomic_DNA"/>
</dbReference>
<accession>A0A7G6E867</accession>
<dbReference type="SMART" id="SM00346">
    <property type="entry name" value="HTH_ICLR"/>
    <property type="match status" value="1"/>
</dbReference>
<dbReference type="InterPro" id="IPR014757">
    <property type="entry name" value="Tscrpt_reg_IclR_C"/>
</dbReference>
<feature type="domain" description="IclR-ED" evidence="7">
    <location>
        <begin position="69"/>
        <end position="252"/>
    </location>
</feature>
<organism evidence="8 9">
    <name type="scientific">Thermanaerosceptrum fracticalcis</name>
    <dbReference type="NCBI Taxonomy" id="1712410"/>
    <lineage>
        <taxon>Bacteria</taxon>
        <taxon>Bacillati</taxon>
        <taxon>Bacillota</taxon>
        <taxon>Clostridia</taxon>
        <taxon>Eubacteriales</taxon>
        <taxon>Peptococcaceae</taxon>
        <taxon>Thermanaerosceptrum</taxon>
    </lineage>
</organism>
<dbReference type="PROSITE" id="PS51077">
    <property type="entry name" value="HTH_ICLR"/>
    <property type="match status" value="1"/>
</dbReference>
<proteinExistence type="predicted"/>
<evidence type="ECO:0000256" key="2">
    <source>
        <dbReference type="ARBA" id="ARBA00023125"/>
    </source>
</evidence>
<keyword evidence="1" id="KW-0805">Transcription regulation</keyword>
<sequence length="257" mass="28732">MEKDNSVQAVKRALKIIELLGRSREEWGVTDIGRELGLHKSTIYRLLSTMSEEGFVEQSDTGKYQLGTKILEIGGRMLNNIEIRKVAMPFLLELSKYVGETVHLVVLHEGEGIYVDKVEAENVIRMHSTIGARVKLHCSGVGKSILAHLPPQEVQEIIRKHGLTKITDNTIITYEALMADLAKVRKLGYALDNEENEYGIRCVAGPILDYRQRPVAALSVSGPTMRMTLEKVEEIGAQVVKTALLISRRMGYTADKF</sequence>
<protein>
    <recommendedName>
        <fullName evidence="5">Glycerol operon regulatory protein</fullName>
    </recommendedName>
</protein>
<comment type="function">
    <text evidence="4">May be an activator protein for the gylABX operon.</text>
</comment>
<dbReference type="PANTHER" id="PTHR30136">
    <property type="entry name" value="HELIX-TURN-HELIX TRANSCRIPTIONAL REGULATOR, ICLR FAMILY"/>
    <property type="match status" value="1"/>
</dbReference>
<keyword evidence="2" id="KW-0238">DNA-binding</keyword>
<dbReference type="GO" id="GO:0003677">
    <property type="term" value="F:DNA binding"/>
    <property type="evidence" value="ECO:0007669"/>
    <property type="project" value="UniProtKB-KW"/>
</dbReference>
<dbReference type="InterPro" id="IPR029016">
    <property type="entry name" value="GAF-like_dom_sf"/>
</dbReference>
<dbReference type="OrthoDB" id="9791752at2"/>
<evidence type="ECO:0000256" key="4">
    <source>
        <dbReference type="ARBA" id="ARBA00058938"/>
    </source>
</evidence>
<feature type="domain" description="HTH iclR-type" evidence="6">
    <location>
        <begin position="7"/>
        <end position="68"/>
    </location>
</feature>
<name>A0A7G6E867_THEFR</name>
<dbReference type="Pfam" id="PF01614">
    <property type="entry name" value="IclR_C"/>
    <property type="match status" value="1"/>
</dbReference>
<dbReference type="Gene3D" id="1.10.10.10">
    <property type="entry name" value="Winged helix-like DNA-binding domain superfamily/Winged helix DNA-binding domain"/>
    <property type="match status" value="1"/>
</dbReference>
<dbReference type="Pfam" id="PF09339">
    <property type="entry name" value="HTH_IclR"/>
    <property type="match status" value="1"/>
</dbReference>
<evidence type="ECO:0000259" key="7">
    <source>
        <dbReference type="PROSITE" id="PS51078"/>
    </source>
</evidence>
<dbReference type="AlphaFoldDB" id="A0A7G6E867"/>
<dbReference type="InterPro" id="IPR050707">
    <property type="entry name" value="HTH_MetabolicPath_Reg"/>
</dbReference>
<keyword evidence="9" id="KW-1185">Reference proteome</keyword>
<keyword evidence="3" id="KW-0804">Transcription</keyword>
<dbReference type="SUPFAM" id="SSF46785">
    <property type="entry name" value="Winged helix' DNA-binding domain"/>
    <property type="match status" value="1"/>
</dbReference>
<dbReference type="InterPro" id="IPR005471">
    <property type="entry name" value="Tscrpt_reg_IclR_N"/>
</dbReference>
<dbReference type="FunFam" id="1.10.10.10:FF:000056">
    <property type="entry name" value="IclR family transcriptional regulator"/>
    <property type="match status" value="1"/>
</dbReference>
<evidence type="ECO:0000256" key="5">
    <source>
        <dbReference type="ARBA" id="ARBA00070406"/>
    </source>
</evidence>
<evidence type="ECO:0000256" key="3">
    <source>
        <dbReference type="ARBA" id="ARBA00023163"/>
    </source>
</evidence>
<dbReference type="PANTHER" id="PTHR30136:SF35">
    <property type="entry name" value="HTH-TYPE TRANSCRIPTIONAL REGULATOR RV1719"/>
    <property type="match status" value="1"/>
</dbReference>
<evidence type="ECO:0000313" key="8">
    <source>
        <dbReference type="EMBL" id="QNB48271.1"/>
    </source>
</evidence>